<dbReference type="Proteomes" id="UP001596113">
    <property type="component" value="Unassembled WGS sequence"/>
</dbReference>
<sequence>MNLIRFTDGTYDMIFDGDLKVEIIESNQTYDFNYFMNVKWDELSVDEFNLVVHTHMFIQTISRKHMTSALKNRLKELEEHLRSIVEKKIQY</sequence>
<proteinExistence type="predicted"/>
<evidence type="ECO:0000313" key="1">
    <source>
        <dbReference type="EMBL" id="MFC5401468.1"/>
    </source>
</evidence>
<name>A0ABW0HLQ9_9BACL</name>
<reference evidence="2" key="1">
    <citation type="journal article" date="2019" name="Int. J. Syst. Evol. Microbiol.">
        <title>The Global Catalogue of Microorganisms (GCM) 10K type strain sequencing project: providing services to taxonomists for standard genome sequencing and annotation.</title>
        <authorList>
            <consortium name="The Broad Institute Genomics Platform"/>
            <consortium name="The Broad Institute Genome Sequencing Center for Infectious Disease"/>
            <person name="Wu L."/>
            <person name="Ma J."/>
        </authorList>
    </citation>
    <scope>NUCLEOTIDE SEQUENCE [LARGE SCALE GENOMIC DNA]</scope>
    <source>
        <strain evidence="2">CGMCC 1.18575</strain>
    </source>
</reference>
<dbReference type="RefSeq" id="WP_378129061.1">
    <property type="nucleotide sequence ID" value="NZ_JBHSMI010000003.1"/>
</dbReference>
<accession>A0ABW0HLQ9</accession>
<protein>
    <submittedName>
        <fullName evidence="1">Uncharacterized protein</fullName>
    </submittedName>
</protein>
<keyword evidence="2" id="KW-1185">Reference proteome</keyword>
<dbReference type="EMBL" id="JBHSMI010000003">
    <property type="protein sequence ID" value="MFC5401468.1"/>
    <property type="molecule type" value="Genomic_DNA"/>
</dbReference>
<evidence type="ECO:0000313" key="2">
    <source>
        <dbReference type="Proteomes" id="UP001596113"/>
    </source>
</evidence>
<gene>
    <name evidence="1" type="ORF">ACFPOF_01875</name>
</gene>
<organism evidence="1 2">
    <name type="scientific">Cohnella soli</name>
    <dbReference type="NCBI Taxonomy" id="425005"/>
    <lineage>
        <taxon>Bacteria</taxon>
        <taxon>Bacillati</taxon>
        <taxon>Bacillota</taxon>
        <taxon>Bacilli</taxon>
        <taxon>Bacillales</taxon>
        <taxon>Paenibacillaceae</taxon>
        <taxon>Cohnella</taxon>
    </lineage>
</organism>
<comment type="caution">
    <text evidence="1">The sequence shown here is derived from an EMBL/GenBank/DDBJ whole genome shotgun (WGS) entry which is preliminary data.</text>
</comment>